<dbReference type="Proteomes" id="UP001190491">
    <property type="component" value="Unassembled WGS sequence"/>
</dbReference>
<name>A0AAD2BWW7_9RALS</name>
<feature type="transmembrane region" description="Helical" evidence="7">
    <location>
        <begin position="86"/>
        <end position="108"/>
    </location>
</feature>
<evidence type="ECO:0000256" key="4">
    <source>
        <dbReference type="ARBA" id="ARBA00022692"/>
    </source>
</evidence>
<dbReference type="EMBL" id="CAUDKO010000003">
    <property type="protein sequence ID" value="CAJ0865987.1"/>
    <property type="molecule type" value="Genomic_DNA"/>
</dbReference>
<keyword evidence="5 7" id="KW-1133">Transmembrane helix</keyword>
<feature type="transmembrane region" description="Helical" evidence="7">
    <location>
        <begin position="117"/>
        <end position="136"/>
    </location>
</feature>
<accession>A0AAD2BWW7</accession>
<sequence>MLVTRLQPQGFGVIAFAQAVSIYIQLLADYGFSISATRYVAIHASSPTAKLRDYVSTIHACKGLLVLIASIIALPILYLWSGGGEAFVAGLLLMGSAVGNALTPLWYYQGVNRIRTVAVATAASKWVGAVAILLFVRAPTDMLFVACAYSVPPLLVALACTISLDCAGIFKFNAIDFRAMRNEMRIGAPYFLISAGTGVLANSGVIVLGIFYPTSVVGIYAAAEKVVKAAVGCIAPISQSVYPLNAERFGESTSAGFRSVRQTALWLLCPAVAGTAILFLIAPWGLGLLHWVDPLYLRIIRYLCPWIVLGVINNVLGIQVLSAMGRGKTYARAFFIAACSTLILMFSLTPAWGGVGIVFGMVGGEFILMILLMWSIRSIVSGIDSQWFK</sequence>
<dbReference type="InterPro" id="IPR002797">
    <property type="entry name" value="Polysacc_synth"/>
</dbReference>
<evidence type="ECO:0000256" key="2">
    <source>
        <dbReference type="ARBA" id="ARBA00007430"/>
    </source>
</evidence>
<dbReference type="AlphaFoldDB" id="A0AAD2BWW7"/>
<protein>
    <submittedName>
        <fullName evidence="8">O-antigen transporter</fullName>
    </submittedName>
</protein>
<feature type="transmembrane region" description="Helical" evidence="7">
    <location>
        <begin position="299"/>
        <end position="318"/>
    </location>
</feature>
<feature type="transmembrane region" description="Helical" evidence="7">
    <location>
        <begin position="330"/>
        <end position="348"/>
    </location>
</feature>
<feature type="transmembrane region" description="Helical" evidence="7">
    <location>
        <begin position="226"/>
        <end position="244"/>
    </location>
</feature>
<comment type="subcellular location">
    <subcellularLocation>
        <location evidence="1">Cell membrane</location>
        <topology evidence="1">Multi-pass membrane protein</topology>
    </subcellularLocation>
</comment>
<evidence type="ECO:0000256" key="6">
    <source>
        <dbReference type="ARBA" id="ARBA00023136"/>
    </source>
</evidence>
<dbReference type="PANTHER" id="PTHR30250:SF10">
    <property type="entry name" value="LIPOPOLYSACCHARIDE BIOSYNTHESIS PROTEIN WZXC"/>
    <property type="match status" value="1"/>
</dbReference>
<keyword evidence="4 7" id="KW-0812">Transmembrane</keyword>
<comment type="similarity">
    <text evidence="2">Belongs to the polysaccharide synthase family.</text>
</comment>
<evidence type="ECO:0000256" key="3">
    <source>
        <dbReference type="ARBA" id="ARBA00022475"/>
    </source>
</evidence>
<feature type="transmembrane region" description="Helical" evidence="7">
    <location>
        <begin position="354"/>
        <end position="376"/>
    </location>
</feature>
<feature type="transmembrane region" description="Helical" evidence="7">
    <location>
        <begin position="142"/>
        <end position="170"/>
    </location>
</feature>
<evidence type="ECO:0000256" key="7">
    <source>
        <dbReference type="SAM" id="Phobius"/>
    </source>
</evidence>
<feature type="transmembrane region" description="Helical" evidence="7">
    <location>
        <begin position="265"/>
        <end position="287"/>
    </location>
</feature>
<organism evidence="8 9">
    <name type="scientific">Ralstonia flatus</name>
    <dbReference type="NCBI Taxonomy" id="3058601"/>
    <lineage>
        <taxon>Bacteria</taxon>
        <taxon>Pseudomonadati</taxon>
        <taxon>Pseudomonadota</taxon>
        <taxon>Betaproteobacteria</taxon>
        <taxon>Burkholderiales</taxon>
        <taxon>Burkholderiaceae</taxon>
        <taxon>Ralstonia</taxon>
    </lineage>
</organism>
<dbReference type="InterPro" id="IPR050833">
    <property type="entry name" value="Poly_Biosynth_Transport"/>
</dbReference>
<gene>
    <name evidence="8" type="primary">rfbX</name>
    <name evidence="8" type="ORF">R77567_01984</name>
</gene>
<keyword evidence="3" id="KW-1003">Cell membrane</keyword>
<reference evidence="8" key="1">
    <citation type="submission" date="2023-07" db="EMBL/GenBank/DDBJ databases">
        <authorList>
            <person name="Peeters C."/>
        </authorList>
    </citation>
    <scope>NUCLEOTIDE SEQUENCE</scope>
    <source>
        <strain evidence="8">R-77567</strain>
    </source>
</reference>
<dbReference type="PANTHER" id="PTHR30250">
    <property type="entry name" value="PST FAMILY PREDICTED COLANIC ACID TRANSPORTER"/>
    <property type="match status" value="1"/>
</dbReference>
<dbReference type="Pfam" id="PF01943">
    <property type="entry name" value="Polysacc_synt"/>
    <property type="match status" value="1"/>
</dbReference>
<proteinExistence type="inferred from homology"/>
<evidence type="ECO:0000256" key="1">
    <source>
        <dbReference type="ARBA" id="ARBA00004651"/>
    </source>
</evidence>
<dbReference type="GO" id="GO:0005886">
    <property type="term" value="C:plasma membrane"/>
    <property type="evidence" value="ECO:0007669"/>
    <property type="project" value="UniProtKB-SubCell"/>
</dbReference>
<evidence type="ECO:0000313" key="8">
    <source>
        <dbReference type="EMBL" id="CAJ0865987.1"/>
    </source>
</evidence>
<feature type="transmembrane region" description="Helical" evidence="7">
    <location>
        <begin position="60"/>
        <end position="80"/>
    </location>
</feature>
<comment type="caution">
    <text evidence="8">The sequence shown here is derived from an EMBL/GenBank/DDBJ whole genome shotgun (WGS) entry which is preliminary data.</text>
</comment>
<feature type="transmembrane region" description="Helical" evidence="7">
    <location>
        <begin position="190"/>
        <end position="214"/>
    </location>
</feature>
<keyword evidence="6 7" id="KW-0472">Membrane</keyword>
<evidence type="ECO:0000313" key="9">
    <source>
        <dbReference type="Proteomes" id="UP001190491"/>
    </source>
</evidence>
<evidence type="ECO:0000256" key="5">
    <source>
        <dbReference type="ARBA" id="ARBA00022989"/>
    </source>
</evidence>